<dbReference type="Bgee" id="ENSLOCG00000013762">
    <property type="expression patterns" value="Expressed in ovary and 13 other cell types or tissues"/>
</dbReference>
<evidence type="ECO:0000313" key="8">
    <source>
        <dbReference type="Ensembl" id="ENSLOCP00000016970.1"/>
    </source>
</evidence>
<proteinExistence type="predicted"/>
<feature type="compositionally biased region" description="Basic and acidic residues" evidence="6">
    <location>
        <begin position="85"/>
        <end position="101"/>
    </location>
</feature>
<dbReference type="InterPro" id="IPR001841">
    <property type="entry name" value="Znf_RING"/>
</dbReference>
<organism evidence="8 9">
    <name type="scientific">Lepisosteus oculatus</name>
    <name type="common">Spotted gar</name>
    <dbReference type="NCBI Taxonomy" id="7918"/>
    <lineage>
        <taxon>Eukaryota</taxon>
        <taxon>Metazoa</taxon>
        <taxon>Chordata</taxon>
        <taxon>Craniata</taxon>
        <taxon>Vertebrata</taxon>
        <taxon>Euteleostomi</taxon>
        <taxon>Actinopterygii</taxon>
        <taxon>Neopterygii</taxon>
        <taxon>Holostei</taxon>
        <taxon>Semionotiformes</taxon>
        <taxon>Lepisosteidae</taxon>
        <taxon>Lepisosteus</taxon>
    </lineage>
</organism>
<keyword evidence="1" id="KW-0479">Metal-binding</keyword>
<dbReference type="InterPro" id="IPR013083">
    <property type="entry name" value="Znf_RING/FYVE/PHD"/>
</dbReference>
<dbReference type="eggNOG" id="KOG2177">
    <property type="taxonomic scope" value="Eukaryota"/>
</dbReference>
<reference evidence="8" key="2">
    <citation type="submission" date="2025-08" db="UniProtKB">
        <authorList>
            <consortium name="Ensembl"/>
        </authorList>
    </citation>
    <scope>IDENTIFICATION</scope>
</reference>
<dbReference type="HOGENOM" id="CLU_013137_4_0_1"/>
<sequence length="376" mass="41089">MASHESTYDDLTAELQCLICYEMLRDPVTATCGSHNYCMECIVKYYTVPYTKEKFGCPVCKDTFRPDHKLTKNVAIYRIVETLKRRSPEKRDSSASPRDSDPDGQCPACGSGGSDGCPTCQPRESGSSAPRLGESCALHRRPCEYLCPGHGTLLCALCRPQHPDCALGSIEEEFERKKACLQRSLETVTSEIEQVEEILSERVKSRKEISDSASGMKDALCRGFGELKRAIEAGEREAMNVLNARQKAAEWRIGSAVALLEQRLGWLKNARSQMEQVDTGSCSAVIQADIPQVDTDGCLSREEGDVSPDEVRMAAVLDAVAELKEEAGKRLDQALSVLQVNLGETAEHGGADVSPEGMELETVGGQEQSEALSQSE</sequence>
<dbReference type="PANTHER" id="PTHR25465:SF30">
    <property type="entry name" value="FINTRIM FAMILY, MEMBER 82"/>
    <property type="match status" value="1"/>
</dbReference>
<evidence type="ECO:0000256" key="6">
    <source>
        <dbReference type="SAM" id="MobiDB-lite"/>
    </source>
</evidence>
<dbReference type="Gene3D" id="3.30.40.10">
    <property type="entry name" value="Zinc/RING finger domain, C3HC4 (zinc finger)"/>
    <property type="match status" value="1"/>
</dbReference>
<evidence type="ECO:0000313" key="9">
    <source>
        <dbReference type="Proteomes" id="UP000018468"/>
    </source>
</evidence>
<feature type="domain" description="RING-type" evidence="7">
    <location>
        <begin position="17"/>
        <end position="61"/>
    </location>
</feature>
<name>W5N8L1_LEPOC</name>
<feature type="compositionally biased region" description="Polar residues" evidence="6">
    <location>
        <begin position="365"/>
        <end position="376"/>
    </location>
</feature>
<dbReference type="AlphaFoldDB" id="W5N8L1"/>
<reference evidence="9" key="1">
    <citation type="submission" date="2011-12" db="EMBL/GenBank/DDBJ databases">
        <title>The Draft Genome of Lepisosteus oculatus.</title>
        <authorList>
            <consortium name="The Broad Institute Genome Assembly &amp; Analysis Group"/>
            <consortium name="Computational R&amp;D Group"/>
            <consortium name="and Sequencing Platform"/>
            <person name="Di Palma F."/>
            <person name="Alfoldi J."/>
            <person name="Johnson J."/>
            <person name="Berlin A."/>
            <person name="Gnerre S."/>
            <person name="Jaffe D."/>
            <person name="MacCallum I."/>
            <person name="Young S."/>
            <person name="Walker B.J."/>
            <person name="Lander E.S."/>
            <person name="Lindblad-Toh K."/>
        </authorList>
    </citation>
    <scope>NUCLEOTIDE SEQUENCE [LARGE SCALE GENOMIC DNA]</scope>
</reference>
<evidence type="ECO:0000256" key="1">
    <source>
        <dbReference type="ARBA" id="ARBA00022723"/>
    </source>
</evidence>
<dbReference type="SUPFAM" id="SSF57850">
    <property type="entry name" value="RING/U-box"/>
    <property type="match status" value="1"/>
</dbReference>
<dbReference type="Gene3D" id="3.30.160.60">
    <property type="entry name" value="Classic Zinc Finger"/>
    <property type="match status" value="1"/>
</dbReference>
<protein>
    <recommendedName>
        <fullName evidence="7">RING-type domain-containing protein</fullName>
    </recommendedName>
</protein>
<dbReference type="InterPro" id="IPR051051">
    <property type="entry name" value="E3_ubiq-ligase_TRIM/RNF"/>
</dbReference>
<accession>W5N8L1</accession>
<feature type="region of interest" description="Disordered" evidence="6">
    <location>
        <begin position="85"/>
        <end position="106"/>
    </location>
</feature>
<dbReference type="SMART" id="SM00184">
    <property type="entry name" value="RING"/>
    <property type="match status" value="1"/>
</dbReference>
<dbReference type="GO" id="GO:0008270">
    <property type="term" value="F:zinc ion binding"/>
    <property type="evidence" value="ECO:0007669"/>
    <property type="project" value="UniProtKB-KW"/>
</dbReference>
<evidence type="ECO:0000259" key="7">
    <source>
        <dbReference type="PROSITE" id="PS50089"/>
    </source>
</evidence>
<dbReference type="GeneTree" id="ENSGT01040000240385"/>
<dbReference type="InParanoid" id="W5N8L1"/>
<evidence type="ECO:0000256" key="2">
    <source>
        <dbReference type="ARBA" id="ARBA00022771"/>
    </source>
</evidence>
<feature type="region of interest" description="Disordered" evidence="6">
    <location>
        <begin position="346"/>
        <end position="376"/>
    </location>
</feature>
<evidence type="ECO:0000256" key="4">
    <source>
        <dbReference type="PROSITE-ProRule" id="PRU00175"/>
    </source>
</evidence>
<dbReference type="PROSITE" id="PS50089">
    <property type="entry name" value="ZF_RING_2"/>
    <property type="match status" value="1"/>
</dbReference>
<dbReference type="Pfam" id="PF00097">
    <property type="entry name" value="zf-C3HC4"/>
    <property type="match status" value="1"/>
</dbReference>
<dbReference type="Pfam" id="PF25600">
    <property type="entry name" value="TRIM_CC"/>
    <property type="match status" value="1"/>
</dbReference>
<dbReference type="PANTHER" id="PTHR25465">
    <property type="entry name" value="B-BOX DOMAIN CONTAINING"/>
    <property type="match status" value="1"/>
</dbReference>
<dbReference type="STRING" id="7918.ENSLOCP00000016970"/>
<dbReference type="InterPro" id="IPR018957">
    <property type="entry name" value="Znf_C3HC4_RING-type"/>
</dbReference>
<dbReference type="Proteomes" id="UP000018468">
    <property type="component" value="Linkage group LG10"/>
</dbReference>
<dbReference type="EMBL" id="AHAT01000535">
    <property type="status" value="NOT_ANNOTATED_CDS"/>
    <property type="molecule type" value="Genomic_DNA"/>
</dbReference>
<reference evidence="8" key="3">
    <citation type="submission" date="2025-09" db="UniProtKB">
        <authorList>
            <consortium name="Ensembl"/>
        </authorList>
    </citation>
    <scope>IDENTIFICATION</scope>
</reference>
<keyword evidence="9" id="KW-1185">Reference proteome</keyword>
<feature type="coiled-coil region" evidence="5">
    <location>
        <begin position="171"/>
        <end position="198"/>
    </location>
</feature>
<keyword evidence="2 4" id="KW-0863">Zinc-finger</keyword>
<keyword evidence="3" id="KW-0862">Zinc</keyword>
<keyword evidence="5" id="KW-0175">Coiled coil</keyword>
<dbReference type="InterPro" id="IPR058030">
    <property type="entry name" value="TRIM8/14/16/25/29/45/65_CC"/>
</dbReference>
<evidence type="ECO:0000256" key="3">
    <source>
        <dbReference type="ARBA" id="ARBA00022833"/>
    </source>
</evidence>
<dbReference type="SUPFAM" id="SSF57845">
    <property type="entry name" value="B-box zinc-binding domain"/>
    <property type="match status" value="1"/>
</dbReference>
<evidence type="ECO:0000256" key="5">
    <source>
        <dbReference type="SAM" id="Coils"/>
    </source>
</evidence>
<dbReference type="Ensembl" id="ENSLOCT00000017000.1">
    <property type="protein sequence ID" value="ENSLOCP00000016970.1"/>
    <property type="gene ID" value="ENSLOCG00000013762.1"/>
</dbReference>